<evidence type="ECO:0000256" key="2">
    <source>
        <dbReference type="ARBA" id="ARBA00022692"/>
    </source>
</evidence>
<evidence type="ECO:0000313" key="8">
    <source>
        <dbReference type="Proteomes" id="UP000626844"/>
    </source>
</evidence>
<protein>
    <submittedName>
        <fullName evidence="7">O-antigen ligase family protein</fullName>
    </submittedName>
</protein>
<name>A0A926NG90_9BACI</name>
<feature type="transmembrane region" description="Helical" evidence="5">
    <location>
        <begin position="196"/>
        <end position="213"/>
    </location>
</feature>
<dbReference type="GO" id="GO:0016874">
    <property type="term" value="F:ligase activity"/>
    <property type="evidence" value="ECO:0007669"/>
    <property type="project" value="UniProtKB-KW"/>
</dbReference>
<evidence type="ECO:0000256" key="3">
    <source>
        <dbReference type="ARBA" id="ARBA00022989"/>
    </source>
</evidence>
<dbReference type="PANTHER" id="PTHR37422:SF23">
    <property type="entry name" value="TEICHURONIC ACID BIOSYNTHESIS PROTEIN TUAE"/>
    <property type="match status" value="1"/>
</dbReference>
<keyword evidence="4 5" id="KW-0472">Membrane</keyword>
<feature type="domain" description="O-antigen ligase-related" evidence="6">
    <location>
        <begin position="201"/>
        <end position="327"/>
    </location>
</feature>
<keyword evidence="7" id="KW-0436">Ligase</keyword>
<dbReference type="GO" id="GO:0016020">
    <property type="term" value="C:membrane"/>
    <property type="evidence" value="ECO:0007669"/>
    <property type="project" value="UniProtKB-SubCell"/>
</dbReference>
<evidence type="ECO:0000256" key="4">
    <source>
        <dbReference type="ARBA" id="ARBA00023136"/>
    </source>
</evidence>
<dbReference type="RefSeq" id="WP_191158328.1">
    <property type="nucleotide sequence ID" value="NZ_JACXAI010000012.1"/>
</dbReference>
<feature type="transmembrane region" description="Helical" evidence="5">
    <location>
        <begin position="82"/>
        <end position="99"/>
    </location>
</feature>
<feature type="transmembrane region" description="Helical" evidence="5">
    <location>
        <begin position="54"/>
        <end position="76"/>
    </location>
</feature>
<evidence type="ECO:0000256" key="1">
    <source>
        <dbReference type="ARBA" id="ARBA00004141"/>
    </source>
</evidence>
<dbReference type="InterPro" id="IPR007016">
    <property type="entry name" value="O-antigen_ligase-rel_domated"/>
</dbReference>
<sequence>MINLQLILNQDFIKKYSLEIGIILCFVLPPIGILWLMFIGWNHLNKAIDLKVPFYFNTTTFFYICLAIAALGASFSEKNGKFILIFAMILGYLGLYLYIKERATFVLFHRFKHIMIAGAVYLIGLGMIVREFPVTNVLFGLLTGTKLFAPSTEAGGRIFGSAYNPNFTCFLLLVTFTFILADLLKRLQDKSIKISKWVYIITLFIVIGIFQTGSRAGVATMLVILFIFVLRAAPKIGLAILAISFLAKDQILEIIPRSKFILESAFVRKEIWETSFQIWKDHPYFGTTSIGFYEAYSHLGSPVVPHAHNILLAFFAEYGTIGGLAFILLSITITFKFCSLFFLNGKKKRLLDFFILSLPVILLTGIFDHPLVSPQTALLTTILVACWDRYTGSLPFVHNSALYLKRFIVKMSYFLEGNTEGQHLTKTDKEKSKYKI</sequence>
<organism evidence="7 8">
    <name type="scientific">Metabacillus arenae</name>
    <dbReference type="NCBI Taxonomy" id="2771434"/>
    <lineage>
        <taxon>Bacteria</taxon>
        <taxon>Bacillati</taxon>
        <taxon>Bacillota</taxon>
        <taxon>Bacilli</taxon>
        <taxon>Bacillales</taxon>
        <taxon>Bacillaceae</taxon>
        <taxon>Metabacillus</taxon>
    </lineage>
</organism>
<evidence type="ECO:0000313" key="7">
    <source>
        <dbReference type="EMBL" id="MBD1380726.1"/>
    </source>
</evidence>
<feature type="transmembrane region" description="Helical" evidence="5">
    <location>
        <begin position="350"/>
        <end position="367"/>
    </location>
</feature>
<keyword evidence="3 5" id="KW-1133">Transmembrane helix</keyword>
<proteinExistence type="predicted"/>
<dbReference type="Proteomes" id="UP000626844">
    <property type="component" value="Unassembled WGS sequence"/>
</dbReference>
<comment type="subcellular location">
    <subcellularLocation>
        <location evidence="1">Membrane</location>
        <topology evidence="1">Multi-pass membrane protein</topology>
    </subcellularLocation>
</comment>
<dbReference type="InterPro" id="IPR051533">
    <property type="entry name" value="WaaL-like"/>
</dbReference>
<evidence type="ECO:0000256" key="5">
    <source>
        <dbReference type="SAM" id="Phobius"/>
    </source>
</evidence>
<comment type="caution">
    <text evidence="7">The sequence shown here is derived from an EMBL/GenBank/DDBJ whole genome shotgun (WGS) entry which is preliminary data.</text>
</comment>
<feature type="transmembrane region" description="Helical" evidence="5">
    <location>
        <begin position="20"/>
        <end position="42"/>
    </location>
</feature>
<accession>A0A926NG90</accession>
<dbReference type="AlphaFoldDB" id="A0A926NG90"/>
<keyword evidence="2 5" id="KW-0812">Transmembrane</keyword>
<dbReference type="Pfam" id="PF04932">
    <property type="entry name" value="Wzy_C"/>
    <property type="match status" value="1"/>
</dbReference>
<feature type="transmembrane region" description="Helical" evidence="5">
    <location>
        <begin position="165"/>
        <end position="184"/>
    </location>
</feature>
<evidence type="ECO:0000259" key="6">
    <source>
        <dbReference type="Pfam" id="PF04932"/>
    </source>
</evidence>
<reference evidence="7" key="1">
    <citation type="submission" date="2020-09" db="EMBL/GenBank/DDBJ databases">
        <title>A novel bacterium of genus Bacillus, isolated from South China Sea.</title>
        <authorList>
            <person name="Huang H."/>
            <person name="Mo K."/>
            <person name="Hu Y."/>
        </authorList>
    </citation>
    <scope>NUCLEOTIDE SEQUENCE</scope>
    <source>
        <strain evidence="7">IB182487</strain>
    </source>
</reference>
<gene>
    <name evidence="7" type="ORF">IC621_10840</name>
</gene>
<dbReference type="EMBL" id="JACXAI010000012">
    <property type="protein sequence ID" value="MBD1380726.1"/>
    <property type="molecule type" value="Genomic_DNA"/>
</dbReference>
<dbReference type="PANTHER" id="PTHR37422">
    <property type="entry name" value="TEICHURONIC ACID BIOSYNTHESIS PROTEIN TUAE"/>
    <property type="match status" value="1"/>
</dbReference>
<feature type="transmembrane region" description="Helical" evidence="5">
    <location>
        <begin position="321"/>
        <end position="343"/>
    </location>
</feature>
<keyword evidence="8" id="KW-1185">Reference proteome</keyword>